<dbReference type="InterPro" id="IPR018060">
    <property type="entry name" value="HTH_AraC"/>
</dbReference>
<dbReference type="SMART" id="SM00342">
    <property type="entry name" value="HTH_ARAC"/>
    <property type="match status" value="1"/>
</dbReference>
<dbReference type="PANTHER" id="PTHR46796:SF13">
    <property type="entry name" value="HTH-TYPE TRANSCRIPTIONAL ACTIVATOR RHAS"/>
    <property type="match status" value="1"/>
</dbReference>
<dbReference type="Pfam" id="PF20240">
    <property type="entry name" value="DUF6597"/>
    <property type="match status" value="1"/>
</dbReference>
<evidence type="ECO:0000313" key="6">
    <source>
        <dbReference type="Proteomes" id="UP000746690"/>
    </source>
</evidence>
<keyword evidence="3" id="KW-0804">Transcription</keyword>
<dbReference type="Proteomes" id="UP000746690">
    <property type="component" value="Unassembled WGS sequence"/>
</dbReference>
<proteinExistence type="predicted"/>
<dbReference type="PANTHER" id="PTHR46796">
    <property type="entry name" value="HTH-TYPE TRANSCRIPTIONAL ACTIVATOR RHAS-RELATED"/>
    <property type="match status" value="1"/>
</dbReference>
<dbReference type="EMBL" id="JABBHF010000005">
    <property type="protein sequence ID" value="NMH87998.1"/>
    <property type="molecule type" value="Genomic_DNA"/>
</dbReference>
<evidence type="ECO:0000256" key="2">
    <source>
        <dbReference type="ARBA" id="ARBA00023125"/>
    </source>
</evidence>
<protein>
    <submittedName>
        <fullName evidence="5">AraC family transcriptional regulator</fullName>
    </submittedName>
</protein>
<evidence type="ECO:0000256" key="1">
    <source>
        <dbReference type="ARBA" id="ARBA00023015"/>
    </source>
</evidence>
<accession>A0ABX1RY79</accession>
<evidence type="ECO:0000259" key="4">
    <source>
        <dbReference type="PROSITE" id="PS01124"/>
    </source>
</evidence>
<sequence>MNEFEAIKNYYRPIQPTVSAENEEIVYREVRPNVDIENYVYCFWQLKTQNKLNQPFIYRVVSDGCIDIFFNHNQPSENFVMGFCRKYTEFPIGKSFDYIGIRFLPSALPHLLGINAKILSNRSQELKHILPELSNWMASEIKPSESFKKITQRLNKKLTDLTINYNFQLDHRFFNALNLIFQKNGFLDTEKELNTGLSSRQLRRIFNFYIGTTAKTFSNVVRFQHILNAKPSKQSLKENKLYFDVGFFDQAHFIKSFKTFYGVTPSEAFY</sequence>
<dbReference type="Pfam" id="PF12833">
    <property type="entry name" value="HTH_18"/>
    <property type="match status" value="1"/>
</dbReference>
<comment type="caution">
    <text evidence="5">The sequence shown here is derived from an EMBL/GenBank/DDBJ whole genome shotgun (WGS) entry which is preliminary data.</text>
</comment>
<dbReference type="Gene3D" id="1.10.10.60">
    <property type="entry name" value="Homeodomain-like"/>
    <property type="match status" value="1"/>
</dbReference>
<evidence type="ECO:0000313" key="5">
    <source>
        <dbReference type="EMBL" id="NMH87998.1"/>
    </source>
</evidence>
<dbReference type="PROSITE" id="PS01124">
    <property type="entry name" value="HTH_ARAC_FAMILY_2"/>
    <property type="match status" value="1"/>
</dbReference>
<organism evidence="5 6">
    <name type="scientific">Flavivirga algicola</name>
    <dbReference type="NCBI Taxonomy" id="2729136"/>
    <lineage>
        <taxon>Bacteria</taxon>
        <taxon>Pseudomonadati</taxon>
        <taxon>Bacteroidota</taxon>
        <taxon>Flavobacteriia</taxon>
        <taxon>Flavobacteriales</taxon>
        <taxon>Flavobacteriaceae</taxon>
        <taxon>Flavivirga</taxon>
    </lineage>
</organism>
<evidence type="ECO:0000256" key="3">
    <source>
        <dbReference type="ARBA" id="ARBA00023163"/>
    </source>
</evidence>
<dbReference type="RefSeq" id="WP_169673030.1">
    <property type="nucleotide sequence ID" value="NZ_JABBHF010000005.1"/>
</dbReference>
<keyword evidence="2" id="KW-0238">DNA-binding</keyword>
<name>A0ABX1RY79_9FLAO</name>
<reference evidence="5 6" key="1">
    <citation type="submission" date="2020-04" db="EMBL/GenBank/DDBJ databases">
        <title>A Flavivirga sp. nov.</title>
        <authorList>
            <person name="Sun X."/>
        </authorList>
    </citation>
    <scope>NUCLEOTIDE SEQUENCE [LARGE SCALE GENOMIC DNA]</scope>
    <source>
        <strain evidence="5 6">Y03</strain>
    </source>
</reference>
<dbReference type="InterPro" id="IPR050204">
    <property type="entry name" value="AraC_XylS_family_regulators"/>
</dbReference>
<feature type="domain" description="HTH araC/xylS-type" evidence="4">
    <location>
        <begin position="196"/>
        <end position="270"/>
    </location>
</feature>
<keyword evidence="6" id="KW-1185">Reference proteome</keyword>
<gene>
    <name evidence="5" type="ORF">HHX25_10800</name>
</gene>
<dbReference type="InterPro" id="IPR046532">
    <property type="entry name" value="DUF6597"/>
</dbReference>
<keyword evidence="1" id="KW-0805">Transcription regulation</keyword>